<protein>
    <recommendedName>
        <fullName evidence="2">Amidase domain-containing protein</fullName>
    </recommendedName>
</protein>
<sequence length="313" mass="33106">MGKTVTTEFAYFGPGPTRNPHNLEHTPGGSSSGSAAAVAAGLCPLALGSQTVGSIIRPASFCGTVGFKPTFGRISSLGVIPSSISLDHIGFFTQDVAGAIEAAAVLCADWDETSVCDNGLPILGVPAGPYLEKASPEGLEHFQATQEKLKQAGYEIRVVQALPDFDEVFTSHNNLVASEVAIFHEYWFGQYGDLYHPQTAALIERGRQTSLESANACRAKREQLRSELLILMAEHGVSAWITPSSVGPAPVGLESTGNPVMNSPWTYSGLPAISVPSGLAKNGLPIGLQIVSCWQQDEQLMVWAKDIVGALNN</sequence>
<feature type="domain" description="Amidase" evidence="2">
    <location>
        <begin position="5"/>
        <end position="300"/>
    </location>
</feature>
<feature type="region of interest" description="Disordered" evidence="1">
    <location>
        <begin position="11"/>
        <end position="30"/>
    </location>
</feature>
<dbReference type="SUPFAM" id="SSF75304">
    <property type="entry name" value="Amidase signature (AS) enzymes"/>
    <property type="match status" value="1"/>
</dbReference>
<evidence type="ECO:0000256" key="1">
    <source>
        <dbReference type="SAM" id="MobiDB-lite"/>
    </source>
</evidence>
<accession>A0A7S3XK49</accession>
<dbReference type="PANTHER" id="PTHR11895">
    <property type="entry name" value="TRANSAMIDASE"/>
    <property type="match status" value="1"/>
</dbReference>
<dbReference type="EMBL" id="HBIU01001707">
    <property type="protein sequence ID" value="CAE0620760.1"/>
    <property type="molecule type" value="Transcribed_RNA"/>
</dbReference>
<evidence type="ECO:0000313" key="3">
    <source>
        <dbReference type="EMBL" id="CAE0620760.1"/>
    </source>
</evidence>
<dbReference type="Pfam" id="PF01425">
    <property type="entry name" value="Amidase"/>
    <property type="match status" value="1"/>
</dbReference>
<name>A0A7S3XK49_HETAK</name>
<reference evidence="3" key="1">
    <citation type="submission" date="2021-01" db="EMBL/GenBank/DDBJ databases">
        <authorList>
            <person name="Corre E."/>
            <person name="Pelletier E."/>
            <person name="Niang G."/>
            <person name="Scheremetjew M."/>
            <person name="Finn R."/>
            <person name="Kale V."/>
            <person name="Holt S."/>
            <person name="Cochrane G."/>
            <person name="Meng A."/>
            <person name="Brown T."/>
            <person name="Cohen L."/>
        </authorList>
    </citation>
    <scope>NUCLEOTIDE SEQUENCE</scope>
    <source>
        <strain evidence="3">CCMP3107</strain>
    </source>
</reference>
<dbReference type="Gene3D" id="3.90.1300.10">
    <property type="entry name" value="Amidase signature (AS) domain"/>
    <property type="match status" value="1"/>
</dbReference>
<evidence type="ECO:0000259" key="2">
    <source>
        <dbReference type="Pfam" id="PF01425"/>
    </source>
</evidence>
<dbReference type="InterPro" id="IPR023631">
    <property type="entry name" value="Amidase_dom"/>
</dbReference>
<dbReference type="AlphaFoldDB" id="A0A7S3XK49"/>
<dbReference type="PANTHER" id="PTHR11895:SF67">
    <property type="entry name" value="AMIDASE DOMAIN-CONTAINING PROTEIN"/>
    <property type="match status" value="1"/>
</dbReference>
<dbReference type="GO" id="GO:0003824">
    <property type="term" value="F:catalytic activity"/>
    <property type="evidence" value="ECO:0007669"/>
    <property type="project" value="InterPro"/>
</dbReference>
<dbReference type="InterPro" id="IPR036928">
    <property type="entry name" value="AS_sf"/>
</dbReference>
<dbReference type="InterPro" id="IPR000120">
    <property type="entry name" value="Amidase"/>
</dbReference>
<proteinExistence type="predicted"/>
<organism evidence="3">
    <name type="scientific">Heterosigma akashiwo</name>
    <name type="common">Chromophytic alga</name>
    <name type="synonym">Heterosigma carterae</name>
    <dbReference type="NCBI Taxonomy" id="2829"/>
    <lineage>
        <taxon>Eukaryota</taxon>
        <taxon>Sar</taxon>
        <taxon>Stramenopiles</taxon>
        <taxon>Ochrophyta</taxon>
        <taxon>Raphidophyceae</taxon>
        <taxon>Chattonellales</taxon>
        <taxon>Chattonellaceae</taxon>
        <taxon>Heterosigma</taxon>
    </lineage>
</organism>
<gene>
    <name evidence="3" type="ORF">HAKA00212_LOCUS587</name>
</gene>